<dbReference type="PANTHER" id="PTHR11712">
    <property type="entry name" value="POLYKETIDE SYNTHASE-RELATED"/>
    <property type="match status" value="1"/>
</dbReference>
<dbReference type="GO" id="GO:0004315">
    <property type="term" value="F:3-oxoacyl-[acyl-carrier-protein] synthase activity"/>
    <property type="evidence" value="ECO:0007669"/>
    <property type="project" value="TreeGrafter"/>
</dbReference>
<name>A0A7X1U5Z8_9PSED</name>
<comment type="caution">
    <text evidence="6">The sequence shown here is derived from an EMBL/GenBank/DDBJ whole genome shotgun (WGS) entry which is preliminary data.</text>
</comment>
<sequence>MEVRSNVVVVTGLGWNTALGDDVEVVTARLLAGESGIRPLPSELRLKNDSAGYLEDVGNPDHKARLIEFTSKAVEAALRDARLDGQTPNPHARLIIGTSLGYRLDSGQFHQDPLYQWVDDVGARVGMNALALSTACSSGSDAILLGAHLIRSGQADLCVCGGADVLGDAKRLAHTALGTLSATRLKSFDQSHDGTLLGEGAGFVVLQREGLEKHKPHAYLLGCGAANDAAGLTAPDETGAGIRLALDRALAQADLSRNQVGLINAHGSGTYTNDRVESAAYNEYFGDYHPLVFATKGAFGHTLGATGAIEAIALIKALQTQAVPPVHGLQQPLPNLEFDLPLQRPSSTRSQVGLSLTIGFGGFNTALVFQRFDQ</sequence>
<dbReference type="PANTHER" id="PTHR11712:SF347">
    <property type="entry name" value="BETA KETOACYL-ACYL CARRIER PROTEIN SYNTHASE"/>
    <property type="match status" value="1"/>
</dbReference>
<dbReference type="AlphaFoldDB" id="A0A7X1U5Z8"/>
<evidence type="ECO:0000256" key="3">
    <source>
        <dbReference type="ARBA" id="ARBA00022679"/>
    </source>
</evidence>
<reference evidence="6 7" key="1">
    <citation type="submission" date="2019-10" db="EMBL/GenBank/DDBJ databases">
        <title>Pseudomonas dajingensis sp. nov., isolated from the profound head ulcers of farmed Murray cod (Maccullochella peelii peelii).</title>
        <authorList>
            <person name="Liu Y."/>
        </authorList>
    </citation>
    <scope>NUCLEOTIDE SEQUENCE [LARGE SCALE GENOMIC DNA]</scope>
    <source>
        <strain evidence="6 7">MC042</strain>
    </source>
</reference>
<protein>
    <submittedName>
        <fullName evidence="6">Beta-ketoacyl-[acyl-carrier-protein] synthase family protein</fullName>
    </submittedName>
</protein>
<dbReference type="Pfam" id="PF02801">
    <property type="entry name" value="Ketoacyl-synt_C"/>
    <property type="match status" value="1"/>
</dbReference>
<evidence type="ECO:0000256" key="2">
    <source>
        <dbReference type="ARBA" id="ARBA00008467"/>
    </source>
</evidence>
<evidence type="ECO:0000259" key="5">
    <source>
        <dbReference type="PROSITE" id="PS52004"/>
    </source>
</evidence>
<dbReference type="CDD" id="cd00834">
    <property type="entry name" value="KAS_I_II"/>
    <property type="match status" value="1"/>
</dbReference>
<dbReference type="Pfam" id="PF00109">
    <property type="entry name" value="ketoacyl-synt"/>
    <property type="match status" value="1"/>
</dbReference>
<feature type="domain" description="Ketosynthase family 3 (KS3)" evidence="5">
    <location>
        <begin position="5"/>
        <end position="371"/>
    </location>
</feature>
<accession>A0A7X1U5Z8</accession>
<evidence type="ECO:0000256" key="1">
    <source>
        <dbReference type="ARBA" id="ARBA00005189"/>
    </source>
</evidence>
<comment type="similarity">
    <text evidence="2 4">Belongs to the thiolase-like superfamily. Beta-ketoacyl-ACP synthases family.</text>
</comment>
<dbReference type="InterPro" id="IPR000794">
    <property type="entry name" value="Beta-ketoacyl_synthase"/>
</dbReference>
<gene>
    <name evidence="6" type="ORF">GDH07_19900</name>
</gene>
<dbReference type="Gene3D" id="3.40.47.10">
    <property type="match status" value="1"/>
</dbReference>
<keyword evidence="3 4" id="KW-0808">Transferase</keyword>
<dbReference type="InterPro" id="IPR016039">
    <property type="entry name" value="Thiolase-like"/>
</dbReference>
<organism evidence="6 7">
    <name type="scientific">Pseudomonas piscis</name>
    <dbReference type="NCBI Taxonomy" id="2614538"/>
    <lineage>
        <taxon>Bacteria</taxon>
        <taxon>Pseudomonadati</taxon>
        <taxon>Pseudomonadota</taxon>
        <taxon>Gammaproteobacteria</taxon>
        <taxon>Pseudomonadales</taxon>
        <taxon>Pseudomonadaceae</taxon>
        <taxon>Pseudomonas</taxon>
    </lineage>
</organism>
<dbReference type="SMART" id="SM00825">
    <property type="entry name" value="PKS_KS"/>
    <property type="match status" value="1"/>
</dbReference>
<dbReference type="RefSeq" id="WP_152898614.1">
    <property type="nucleotide sequence ID" value="NZ_CP191492.1"/>
</dbReference>
<dbReference type="GO" id="GO:0006633">
    <property type="term" value="P:fatty acid biosynthetic process"/>
    <property type="evidence" value="ECO:0007669"/>
    <property type="project" value="TreeGrafter"/>
</dbReference>
<dbReference type="PROSITE" id="PS52004">
    <property type="entry name" value="KS3_2"/>
    <property type="match status" value="1"/>
</dbReference>
<dbReference type="InterPro" id="IPR020841">
    <property type="entry name" value="PKS_Beta-ketoAc_synthase_dom"/>
</dbReference>
<dbReference type="EMBL" id="WHUV01000003">
    <property type="protein sequence ID" value="MQA55588.1"/>
    <property type="molecule type" value="Genomic_DNA"/>
</dbReference>
<proteinExistence type="inferred from homology"/>
<evidence type="ECO:0000313" key="7">
    <source>
        <dbReference type="Proteomes" id="UP000486534"/>
    </source>
</evidence>
<dbReference type="SUPFAM" id="SSF53901">
    <property type="entry name" value="Thiolase-like"/>
    <property type="match status" value="2"/>
</dbReference>
<dbReference type="InterPro" id="IPR014030">
    <property type="entry name" value="Ketoacyl_synth_N"/>
</dbReference>
<dbReference type="Proteomes" id="UP000486534">
    <property type="component" value="Unassembled WGS sequence"/>
</dbReference>
<evidence type="ECO:0000313" key="6">
    <source>
        <dbReference type="EMBL" id="MQA55588.1"/>
    </source>
</evidence>
<dbReference type="InterPro" id="IPR014031">
    <property type="entry name" value="Ketoacyl_synth_C"/>
</dbReference>
<comment type="pathway">
    <text evidence="1">Lipid metabolism.</text>
</comment>
<evidence type="ECO:0000256" key="4">
    <source>
        <dbReference type="RuleBase" id="RU003694"/>
    </source>
</evidence>